<evidence type="ECO:0008006" key="5">
    <source>
        <dbReference type="Google" id="ProtNLM"/>
    </source>
</evidence>
<feature type="transmembrane region" description="Helical" evidence="1">
    <location>
        <begin position="105"/>
        <end position="123"/>
    </location>
</feature>
<feature type="chain" id="PRO_5012893573" description="Stage III sporulation protein AE" evidence="2">
    <location>
        <begin position="25"/>
        <end position="394"/>
    </location>
</feature>
<feature type="signal peptide" evidence="2">
    <location>
        <begin position="1"/>
        <end position="24"/>
    </location>
</feature>
<evidence type="ECO:0000256" key="1">
    <source>
        <dbReference type="SAM" id="Phobius"/>
    </source>
</evidence>
<keyword evidence="1" id="KW-0472">Membrane</keyword>
<evidence type="ECO:0000313" key="3">
    <source>
        <dbReference type="EMBL" id="GAW94161.1"/>
    </source>
</evidence>
<feature type="transmembrane region" description="Helical" evidence="1">
    <location>
        <begin position="167"/>
        <end position="189"/>
    </location>
</feature>
<dbReference type="AlphaFoldDB" id="A0A1Z5HXU4"/>
<name>A0A1Z5HXU4_9FIRM</name>
<dbReference type="RefSeq" id="WP_192868281.1">
    <property type="nucleotide sequence ID" value="NZ_BDGJ01000198.1"/>
</dbReference>
<feature type="transmembrane region" description="Helical" evidence="1">
    <location>
        <begin position="195"/>
        <end position="224"/>
    </location>
</feature>
<dbReference type="InterPro" id="IPR014194">
    <property type="entry name" value="Spore_III_AE"/>
</dbReference>
<dbReference type="EMBL" id="BDGJ01000198">
    <property type="protein sequence ID" value="GAW94161.1"/>
    <property type="molecule type" value="Genomic_DNA"/>
</dbReference>
<protein>
    <recommendedName>
        <fullName evidence="5">Stage III sporulation protein AE</fullName>
    </recommendedName>
</protein>
<keyword evidence="1" id="KW-0812">Transmembrane</keyword>
<feature type="transmembrane region" description="Helical" evidence="1">
    <location>
        <begin position="236"/>
        <end position="259"/>
    </location>
</feature>
<feature type="transmembrane region" description="Helical" evidence="1">
    <location>
        <begin position="135"/>
        <end position="155"/>
    </location>
</feature>
<keyword evidence="2" id="KW-0732">Signal</keyword>
<keyword evidence="1" id="KW-1133">Transmembrane helix</keyword>
<keyword evidence="4" id="KW-1185">Reference proteome</keyword>
<reference evidence="4" key="1">
    <citation type="journal article" date="2017" name="Appl. Environ. Microbiol.">
        <title>Genomic Analysis of Calderihabitans maritimus KKC1, a Thermophilic, Hydrogenogenic, Carboxydotrophic Bacterium Isolated from Marine Sediment.</title>
        <authorList>
            <person name="Omae K."/>
            <person name="Yoneda Y."/>
            <person name="Fukuyama Y."/>
            <person name="Yoshida T."/>
            <person name="Sako Y."/>
        </authorList>
    </citation>
    <scope>NUCLEOTIDE SEQUENCE [LARGE SCALE GENOMIC DNA]</scope>
    <source>
        <strain evidence="4">KKC1</strain>
    </source>
</reference>
<dbReference type="Proteomes" id="UP000197032">
    <property type="component" value="Unassembled WGS sequence"/>
</dbReference>
<proteinExistence type="predicted"/>
<organism evidence="3 4">
    <name type="scientific">Calderihabitans maritimus</name>
    <dbReference type="NCBI Taxonomy" id="1246530"/>
    <lineage>
        <taxon>Bacteria</taxon>
        <taxon>Bacillati</taxon>
        <taxon>Bacillota</taxon>
        <taxon>Clostridia</taxon>
        <taxon>Neomoorellales</taxon>
        <taxon>Calderihabitantaceae</taxon>
        <taxon>Calderihabitans</taxon>
    </lineage>
</organism>
<evidence type="ECO:0000256" key="2">
    <source>
        <dbReference type="SAM" id="SignalP"/>
    </source>
</evidence>
<accession>A0A1Z5HXU4</accession>
<gene>
    <name evidence="3" type="ORF">KKC1_32740</name>
</gene>
<dbReference type="Pfam" id="PF09546">
    <property type="entry name" value="Spore_III_AE"/>
    <property type="match status" value="1"/>
</dbReference>
<evidence type="ECO:0000313" key="4">
    <source>
        <dbReference type="Proteomes" id="UP000197032"/>
    </source>
</evidence>
<comment type="caution">
    <text evidence="3">The sequence shown here is derived from an EMBL/GenBank/DDBJ whole genome shotgun (WGS) entry which is preliminary data.</text>
</comment>
<feature type="transmembrane region" description="Helical" evidence="1">
    <location>
        <begin position="318"/>
        <end position="342"/>
    </location>
</feature>
<dbReference type="NCBIfam" id="TIGR02829">
    <property type="entry name" value="spore_III_AE"/>
    <property type="match status" value="1"/>
</dbReference>
<feature type="transmembrane region" description="Helical" evidence="1">
    <location>
        <begin position="362"/>
        <end position="384"/>
    </location>
</feature>
<sequence length="394" mass="42399">MKKVILFWVVFWAFLLTLSLPARAQSTQAAYGEQLLKEQIQTLDLQEVETFIRQIDAEVGEYLPEISISKVLDDLRHGKLDLGLDSFLKGLMRFLFRELLAQSSLLGKLVILAVLCAVLQSLLVSFEKGTTGQLAYMVAYLVLITIALSSFKLAIDTGREAVDRMVTFVHALLPVLLTLLAAIGGMTTAALLHPFILISMGILSTLIKGVVFPLIYFAAILNLVSEISTRFKVSNLALLFRQICIGLLGLCLTLFIGLLSVQGVAGSVADSVTLRTAKFMTGTFVPVIGKLLSDAVEAVAGTSLLLKNAVGIVGAMTVLILSLFPVLKILALVMIYRVAAALVQPFGDAQIANSLEAMANNLIFVFAATAAVGLMFFTAISIIVGMGNVTVMLR</sequence>